<dbReference type="Proteomes" id="UP000254741">
    <property type="component" value="Unassembled WGS sequence"/>
</dbReference>
<feature type="region of interest" description="Disordered" evidence="1">
    <location>
        <begin position="201"/>
        <end position="220"/>
    </location>
</feature>
<dbReference type="Pfam" id="PF00329">
    <property type="entry name" value="Complex1_30kDa"/>
    <property type="match status" value="1"/>
</dbReference>
<dbReference type="AlphaFoldDB" id="A0A379T6D2"/>
<name>A0A379T6D2_SALER</name>
<dbReference type="EMBL" id="UGXG01000002">
    <property type="protein sequence ID" value="SUG46188.1"/>
    <property type="molecule type" value="Genomic_DNA"/>
</dbReference>
<dbReference type="InterPro" id="IPR037232">
    <property type="entry name" value="NADH_quin_OxRdtase_su_C/D-like"/>
</dbReference>
<dbReference type="Gene3D" id="3.30.460.80">
    <property type="entry name" value="NADH:ubiquinone oxidoreductase, 30kDa subunit"/>
    <property type="match status" value="1"/>
</dbReference>
<evidence type="ECO:0000256" key="1">
    <source>
        <dbReference type="SAM" id="MobiDB-lite"/>
    </source>
</evidence>
<feature type="compositionally biased region" description="Basic residues" evidence="1">
    <location>
        <begin position="201"/>
        <end position="212"/>
    </location>
</feature>
<organism evidence="3 4">
    <name type="scientific">Salmonella enterica subsp. arizonae</name>
    <dbReference type="NCBI Taxonomy" id="59203"/>
    <lineage>
        <taxon>Bacteria</taxon>
        <taxon>Pseudomonadati</taxon>
        <taxon>Pseudomonadota</taxon>
        <taxon>Gammaproteobacteria</taxon>
        <taxon>Enterobacterales</taxon>
        <taxon>Enterobacteriaceae</taxon>
        <taxon>Salmonella</taxon>
    </lineage>
</organism>
<sequence length="220" mass="25682">MRRCTRRFRAWCWTKPGRPKISLTITVKVNYLPEVVEFLYYQQGGWLSVLFGNDERQLCGHYAVYYVMSMEQGTRCWVTVRVEVDPNKPEYPSVTPRVSAAVWGEREVRDMYGLIPVGLPDERRLVLPDDWPDELYPLRKDSMDYRQRPAPTTDAETYEFINELGDKKNNVVPIGPLHVTSDEPGPLPPVRRWRKHYRRRLPPVLRPPRHGKTGGNPHGL</sequence>
<reference evidence="3 4" key="1">
    <citation type="submission" date="2018-06" db="EMBL/GenBank/DDBJ databases">
        <authorList>
            <consortium name="Pathogen Informatics"/>
            <person name="Doyle S."/>
        </authorList>
    </citation>
    <scope>NUCLEOTIDE SEQUENCE [LARGE SCALE GENOMIC DNA]</scope>
    <source>
        <strain evidence="3 4">NCTC8297</strain>
    </source>
</reference>
<gene>
    <name evidence="3" type="primary">hycE_1</name>
    <name evidence="3" type="ORF">NCTC8297_01395</name>
</gene>
<evidence type="ECO:0000313" key="4">
    <source>
        <dbReference type="Proteomes" id="UP000254741"/>
    </source>
</evidence>
<proteinExistence type="predicted"/>
<evidence type="ECO:0000259" key="2">
    <source>
        <dbReference type="Pfam" id="PF00329"/>
    </source>
</evidence>
<dbReference type="PANTHER" id="PTHR43485">
    <property type="entry name" value="HYDROGENASE-4 COMPONENT G"/>
    <property type="match status" value="1"/>
</dbReference>
<dbReference type="SUPFAM" id="SSF143243">
    <property type="entry name" value="Nqo5-like"/>
    <property type="match status" value="1"/>
</dbReference>
<dbReference type="InterPro" id="IPR052197">
    <property type="entry name" value="ComplexI_49kDa-like"/>
</dbReference>
<protein>
    <submittedName>
        <fullName evidence="3">Formate hydrogenlyase subunit 5</fullName>
    </submittedName>
</protein>
<keyword evidence="3" id="KW-0456">Lyase</keyword>
<dbReference type="InterPro" id="IPR001268">
    <property type="entry name" value="NADH_UbQ_OxRdtase_30kDa_su"/>
</dbReference>
<dbReference type="PANTHER" id="PTHR43485:SF1">
    <property type="entry name" value="FORMATE HYDROGENLYASE SUBUNIT 5-RELATED"/>
    <property type="match status" value="1"/>
</dbReference>
<dbReference type="GO" id="GO:0008137">
    <property type="term" value="F:NADH dehydrogenase (ubiquinone) activity"/>
    <property type="evidence" value="ECO:0007669"/>
    <property type="project" value="InterPro"/>
</dbReference>
<accession>A0A379T6D2</accession>
<dbReference type="GO" id="GO:0016829">
    <property type="term" value="F:lyase activity"/>
    <property type="evidence" value="ECO:0007669"/>
    <property type="project" value="UniProtKB-KW"/>
</dbReference>
<evidence type="ECO:0000313" key="3">
    <source>
        <dbReference type="EMBL" id="SUG46188.1"/>
    </source>
</evidence>
<feature type="domain" description="NADH:ubiquinone oxidoreductase 30kDa subunit" evidence="2">
    <location>
        <begin position="25"/>
        <end position="142"/>
    </location>
</feature>